<accession>A0A1X7VA88</accession>
<evidence type="ECO:0000259" key="1">
    <source>
        <dbReference type="Pfam" id="PF20209"/>
    </source>
</evidence>
<evidence type="ECO:0000313" key="2">
    <source>
        <dbReference type="EnsemblMetazoa" id="Aqu2.1.36659_001"/>
    </source>
</evidence>
<feature type="domain" description="DUF6570" evidence="1">
    <location>
        <begin position="2"/>
        <end position="110"/>
    </location>
</feature>
<dbReference type="EnsemblMetazoa" id="Aqu2.1.36659_001">
    <property type="protein sequence ID" value="Aqu2.1.36659_001"/>
    <property type="gene ID" value="Aqu2.1.36659"/>
</dbReference>
<name>A0A1X7VA88_AMPQE</name>
<dbReference type="InterPro" id="IPR046700">
    <property type="entry name" value="DUF6570"/>
</dbReference>
<proteinExistence type="predicted"/>
<sequence length="116" mass="13548">MLFSKDNNINPGTVTTQLQGLSQAEEMLISAIFTMICIYKLPHEQYGYSRHVINFHQDVQTSATSLPRLAADISVLVIRMEKEQIHRYFHVRRQVVEEALTWRMVNNILYLRHSVC</sequence>
<dbReference type="Pfam" id="PF20209">
    <property type="entry name" value="DUF6570"/>
    <property type="match status" value="1"/>
</dbReference>
<reference evidence="2" key="1">
    <citation type="submission" date="2017-05" db="UniProtKB">
        <authorList>
            <consortium name="EnsemblMetazoa"/>
        </authorList>
    </citation>
    <scope>IDENTIFICATION</scope>
</reference>
<dbReference type="InParanoid" id="A0A1X7VA88"/>
<dbReference type="OrthoDB" id="416437at2759"/>
<protein>
    <recommendedName>
        <fullName evidence="1">DUF6570 domain-containing protein</fullName>
    </recommendedName>
</protein>
<dbReference type="AlphaFoldDB" id="A0A1X7VA88"/>
<organism evidence="2">
    <name type="scientific">Amphimedon queenslandica</name>
    <name type="common">Sponge</name>
    <dbReference type="NCBI Taxonomy" id="400682"/>
    <lineage>
        <taxon>Eukaryota</taxon>
        <taxon>Metazoa</taxon>
        <taxon>Porifera</taxon>
        <taxon>Demospongiae</taxon>
        <taxon>Heteroscleromorpha</taxon>
        <taxon>Haplosclerida</taxon>
        <taxon>Niphatidae</taxon>
        <taxon>Amphimedon</taxon>
    </lineage>
</organism>